<evidence type="ECO:0000256" key="4">
    <source>
        <dbReference type="ARBA" id="ARBA00022692"/>
    </source>
</evidence>
<organism evidence="12 13">
    <name type="scientific">Corynebacterium gallinarum</name>
    <dbReference type="NCBI Taxonomy" id="2762214"/>
    <lineage>
        <taxon>Bacteria</taxon>
        <taxon>Bacillati</taxon>
        <taxon>Actinomycetota</taxon>
        <taxon>Actinomycetes</taxon>
        <taxon>Mycobacteriales</taxon>
        <taxon>Corynebacteriaceae</taxon>
        <taxon>Corynebacterium</taxon>
    </lineage>
</organism>
<feature type="region of interest" description="Disordered" evidence="10">
    <location>
        <begin position="402"/>
        <end position="439"/>
    </location>
</feature>
<reference evidence="12 13" key="1">
    <citation type="submission" date="2020-08" db="EMBL/GenBank/DDBJ databases">
        <title>A Genomic Blueprint of the Chicken Gut Microbiome.</title>
        <authorList>
            <person name="Gilroy R."/>
            <person name="Ravi A."/>
            <person name="Getino M."/>
            <person name="Pursley I."/>
            <person name="Horton D.L."/>
            <person name="Alikhan N.-F."/>
            <person name="Baker D."/>
            <person name="Gharbi K."/>
            <person name="Hall N."/>
            <person name="Watson M."/>
            <person name="Adriaenssens E.M."/>
            <person name="Foster-Nyarko E."/>
            <person name="Jarju S."/>
            <person name="Secka A."/>
            <person name="Antonio M."/>
            <person name="Oren A."/>
            <person name="Chaudhuri R."/>
            <person name="La Ragione R.M."/>
            <person name="Hildebrand F."/>
            <person name="Pallen M.J."/>
        </authorList>
    </citation>
    <scope>NUCLEOTIDE SEQUENCE [LARGE SCALE GENOMIC DNA]</scope>
    <source>
        <strain evidence="12 13">Sa1YVA5</strain>
    </source>
</reference>
<feature type="transmembrane region" description="Helical" evidence="9">
    <location>
        <begin position="124"/>
        <end position="144"/>
    </location>
</feature>
<evidence type="ECO:0000256" key="8">
    <source>
        <dbReference type="ARBA" id="ARBA00050025"/>
    </source>
</evidence>
<gene>
    <name evidence="12" type="ORF">H9627_08555</name>
</gene>
<dbReference type="InterPro" id="IPR018047">
    <property type="entry name" value="Ammonium_transpt_CS"/>
</dbReference>
<name>A0A8I0HQC3_9CORY</name>
<feature type="domain" description="Ammonium transporter AmtB-like" evidence="11">
    <location>
        <begin position="7"/>
        <end position="398"/>
    </location>
</feature>
<feature type="transmembrane region" description="Helical" evidence="9">
    <location>
        <begin position="345"/>
        <end position="368"/>
    </location>
</feature>
<keyword evidence="7 9" id="KW-0924">Ammonia transport</keyword>
<dbReference type="Gene3D" id="1.10.3430.10">
    <property type="entry name" value="Ammonium transporter AmtB like domains"/>
    <property type="match status" value="1"/>
</dbReference>
<dbReference type="EMBL" id="JACSPR010000005">
    <property type="protein sequence ID" value="MBD8030367.1"/>
    <property type="molecule type" value="Genomic_DNA"/>
</dbReference>
<dbReference type="InterPro" id="IPR029020">
    <property type="entry name" value="Ammonium/urea_transptr"/>
</dbReference>
<keyword evidence="13" id="KW-1185">Reference proteome</keyword>
<dbReference type="Proteomes" id="UP000650224">
    <property type="component" value="Unassembled WGS sequence"/>
</dbReference>
<keyword evidence="4 9" id="KW-0812">Transmembrane</keyword>
<sequence length="439" mass="45483">MDPSDLAWILAAFALVSLMFPGLALLYGGMLGGHQVLNTLMMVMGALAVTCLVYVTYGHGLVMGDSLGGLGIIGNPLDYLGFHNVMADDGAGGLMWAGFYVLFAAISLALVASGAAGRMKFGAWLVFGAIWLTVVYAPLAHWVFGGGWMITALGFHDFAGGTAIHMNAGASGLALALVLGRRHSMAVRPHSLPMTLLGAGMIMVGWFGFNGGTAGGANFLASYVVVTTLMAAGGGMLGFILIERIRGGHPTLLGLATGIIAGLVAITPAADAVSPLGALITGFLGSAVAAWAISWKRTHRIDDTLDVFAVHGMAGVAGALFVMLLGSPDAPAGLAGVLRGGEVSLLWREPLAIIITLAYAFGMTWLIATVMNRITPIRITSEDEYAGIDTAIHAESAYSLTPAGMATRTNPETRIPEETAPADRAGVAKRNTDQKEDAR</sequence>
<accession>A0A8I0HQC3</accession>
<feature type="transmembrane region" description="Helical" evidence="9">
    <location>
        <begin position="192"/>
        <end position="209"/>
    </location>
</feature>
<comment type="subcellular location">
    <subcellularLocation>
        <location evidence="9">Cell membrane</location>
        <topology evidence="9">Multi-pass membrane protein</topology>
    </subcellularLocation>
    <subcellularLocation>
        <location evidence="1">Membrane</location>
        <topology evidence="1">Multi-pass membrane protein</topology>
    </subcellularLocation>
</comment>
<dbReference type="PANTHER" id="PTHR43029">
    <property type="entry name" value="AMMONIUM TRANSPORTER MEP2"/>
    <property type="match status" value="1"/>
</dbReference>
<dbReference type="SUPFAM" id="SSF111352">
    <property type="entry name" value="Ammonium transporter"/>
    <property type="match status" value="1"/>
</dbReference>
<feature type="transmembrane region" description="Helical" evidence="9">
    <location>
        <begin position="252"/>
        <end position="270"/>
    </location>
</feature>
<feature type="transmembrane region" description="Helical" evidence="9">
    <location>
        <begin position="39"/>
        <end position="57"/>
    </location>
</feature>
<evidence type="ECO:0000259" key="11">
    <source>
        <dbReference type="Pfam" id="PF00909"/>
    </source>
</evidence>
<keyword evidence="6 9" id="KW-0472">Membrane</keyword>
<dbReference type="InterPro" id="IPR001905">
    <property type="entry name" value="Ammonium_transpt"/>
</dbReference>
<evidence type="ECO:0000313" key="12">
    <source>
        <dbReference type="EMBL" id="MBD8030367.1"/>
    </source>
</evidence>
<keyword evidence="3 9" id="KW-0813">Transport</keyword>
<evidence type="ECO:0000256" key="9">
    <source>
        <dbReference type="RuleBase" id="RU362002"/>
    </source>
</evidence>
<evidence type="ECO:0000256" key="10">
    <source>
        <dbReference type="SAM" id="MobiDB-lite"/>
    </source>
</evidence>
<evidence type="ECO:0000256" key="7">
    <source>
        <dbReference type="ARBA" id="ARBA00023177"/>
    </source>
</evidence>
<feature type="transmembrane region" description="Helical" evidence="9">
    <location>
        <begin position="307"/>
        <end position="325"/>
    </location>
</feature>
<feature type="transmembrane region" description="Helical" evidence="9">
    <location>
        <begin position="6"/>
        <end position="27"/>
    </location>
</feature>
<dbReference type="Pfam" id="PF00909">
    <property type="entry name" value="Ammonium_transp"/>
    <property type="match status" value="1"/>
</dbReference>
<evidence type="ECO:0000256" key="2">
    <source>
        <dbReference type="ARBA" id="ARBA00005887"/>
    </source>
</evidence>
<protein>
    <recommendedName>
        <fullName evidence="8 9">Ammonium transporter</fullName>
    </recommendedName>
</protein>
<comment type="similarity">
    <text evidence="2 9">Belongs to the ammonia transporter channel (TC 1.A.11.2) family.</text>
</comment>
<evidence type="ECO:0000313" key="13">
    <source>
        <dbReference type="Proteomes" id="UP000650224"/>
    </source>
</evidence>
<feature type="transmembrane region" description="Helical" evidence="9">
    <location>
        <begin position="93"/>
        <end position="112"/>
    </location>
</feature>
<comment type="caution">
    <text evidence="12">The sequence shown here is derived from an EMBL/GenBank/DDBJ whole genome shotgun (WGS) entry which is preliminary data.</text>
</comment>
<dbReference type="AlphaFoldDB" id="A0A8I0HQC3"/>
<feature type="transmembrane region" description="Helical" evidence="9">
    <location>
        <begin position="164"/>
        <end position="180"/>
    </location>
</feature>
<dbReference type="NCBIfam" id="TIGR00836">
    <property type="entry name" value="amt"/>
    <property type="match status" value="1"/>
</dbReference>
<evidence type="ECO:0000256" key="6">
    <source>
        <dbReference type="ARBA" id="ARBA00023136"/>
    </source>
</evidence>
<feature type="transmembrane region" description="Helical" evidence="9">
    <location>
        <begin position="221"/>
        <end position="240"/>
    </location>
</feature>
<evidence type="ECO:0000256" key="3">
    <source>
        <dbReference type="ARBA" id="ARBA00022448"/>
    </source>
</evidence>
<evidence type="ECO:0000256" key="5">
    <source>
        <dbReference type="ARBA" id="ARBA00022989"/>
    </source>
</evidence>
<dbReference type="PANTHER" id="PTHR43029:SF10">
    <property type="entry name" value="AMMONIUM TRANSPORTER MEP2"/>
    <property type="match status" value="1"/>
</dbReference>
<proteinExistence type="inferred from homology"/>
<dbReference type="PROSITE" id="PS01219">
    <property type="entry name" value="AMMONIUM_TRANSP"/>
    <property type="match status" value="1"/>
</dbReference>
<feature type="transmembrane region" description="Helical" evidence="9">
    <location>
        <begin position="276"/>
        <end position="295"/>
    </location>
</feature>
<keyword evidence="5 9" id="KW-1133">Transmembrane helix</keyword>
<dbReference type="GO" id="GO:0005886">
    <property type="term" value="C:plasma membrane"/>
    <property type="evidence" value="ECO:0007669"/>
    <property type="project" value="UniProtKB-SubCell"/>
</dbReference>
<feature type="compositionally biased region" description="Basic and acidic residues" evidence="10">
    <location>
        <begin position="430"/>
        <end position="439"/>
    </location>
</feature>
<dbReference type="RefSeq" id="WP_191733589.1">
    <property type="nucleotide sequence ID" value="NZ_JACSPR010000005.1"/>
</dbReference>
<dbReference type="InterPro" id="IPR024041">
    <property type="entry name" value="NH4_transpt_AmtB-like_dom"/>
</dbReference>
<evidence type="ECO:0000256" key="1">
    <source>
        <dbReference type="ARBA" id="ARBA00004141"/>
    </source>
</evidence>
<dbReference type="GO" id="GO:0008519">
    <property type="term" value="F:ammonium channel activity"/>
    <property type="evidence" value="ECO:0007669"/>
    <property type="project" value="InterPro"/>
</dbReference>